<keyword evidence="2" id="KW-1185">Reference proteome</keyword>
<comment type="caution">
    <text evidence="1">The sequence shown here is derived from an EMBL/GenBank/DDBJ whole genome shotgun (WGS) entry which is preliminary data.</text>
</comment>
<dbReference type="EMBL" id="JBJUIK010000001">
    <property type="protein sequence ID" value="KAL3537713.1"/>
    <property type="molecule type" value="Genomic_DNA"/>
</dbReference>
<organism evidence="1 2">
    <name type="scientific">Cinchona calisaya</name>
    <dbReference type="NCBI Taxonomy" id="153742"/>
    <lineage>
        <taxon>Eukaryota</taxon>
        <taxon>Viridiplantae</taxon>
        <taxon>Streptophyta</taxon>
        <taxon>Embryophyta</taxon>
        <taxon>Tracheophyta</taxon>
        <taxon>Spermatophyta</taxon>
        <taxon>Magnoliopsida</taxon>
        <taxon>eudicotyledons</taxon>
        <taxon>Gunneridae</taxon>
        <taxon>Pentapetalae</taxon>
        <taxon>asterids</taxon>
        <taxon>lamiids</taxon>
        <taxon>Gentianales</taxon>
        <taxon>Rubiaceae</taxon>
        <taxon>Cinchonoideae</taxon>
        <taxon>Cinchoneae</taxon>
        <taxon>Cinchona</taxon>
    </lineage>
</organism>
<sequence>MLHGVLWVHNQVLRSKHNPYGGWLQEDSEAASNRGMLVGRVQRQELGVGDERNEGGELRENGRVWGENERRDWGMNGNPGIEEGKI</sequence>
<dbReference type="Proteomes" id="UP001630127">
    <property type="component" value="Unassembled WGS sequence"/>
</dbReference>
<protein>
    <submittedName>
        <fullName evidence="1">Uncharacterized protein</fullName>
    </submittedName>
</protein>
<dbReference type="AlphaFoldDB" id="A0ABD3B2I6"/>
<proteinExistence type="predicted"/>
<gene>
    <name evidence="1" type="ORF">ACH5RR_001079</name>
</gene>
<evidence type="ECO:0000313" key="2">
    <source>
        <dbReference type="Proteomes" id="UP001630127"/>
    </source>
</evidence>
<accession>A0ABD3B2I6</accession>
<evidence type="ECO:0000313" key="1">
    <source>
        <dbReference type="EMBL" id="KAL3537713.1"/>
    </source>
</evidence>
<reference evidence="1 2" key="1">
    <citation type="submission" date="2024-11" db="EMBL/GenBank/DDBJ databases">
        <title>A near-complete genome assembly of Cinchona calisaya.</title>
        <authorList>
            <person name="Lian D.C."/>
            <person name="Zhao X.W."/>
            <person name="Wei L."/>
        </authorList>
    </citation>
    <scope>NUCLEOTIDE SEQUENCE [LARGE SCALE GENOMIC DNA]</scope>
    <source>
        <tissue evidence="1">Nenye</tissue>
    </source>
</reference>
<name>A0ABD3B2I6_9GENT</name>